<sequence length="138" mass="15753">MYVSLWYKTKQIFTMKKNRIIYWVTTSLAMLMGGVSGFLYLLMPQMEEAFKLLGFPDYFRIELGIAKIIGLFVILLPQVPARFKEWAYTGFGIVFISAIIAHTVVQGFATAIAPIIVLILLSVSYTYYHKLQAVKITK</sequence>
<keyword evidence="4 5" id="KW-0472">Membrane</keyword>
<dbReference type="Proteomes" id="UP000289775">
    <property type="component" value="Unassembled WGS sequence"/>
</dbReference>
<keyword evidence="2 5" id="KW-0812">Transmembrane</keyword>
<feature type="transmembrane region" description="Helical" evidence="5">
    <location>
        <begin position="111"/>
        <end position="128"/>
    </location>
</feature>
<evidence type="ECO:0000256" key="5">
    <source>
        <dbReference type="SAM" id="Phobius"/>
    </source>
</evidence>
<evidence type="ECO:0000313" key="6">
    <source>
        <dbReference type="EMBL" id="RYJ42392.1"/>
    </source>
</evidence>
<keyword evidence="3 5" id="KW-1133">Transmembrane helix</keyword>
<keyword evidence="7" id="KW-1185">Reference proteome</keyword>
<feature type="transmembrane region" description="Helical" evidence="5">
    <location>
        <begin position="20"/>
        <end position="41"/>
    </location>
</feature>
<protein>
    <submittedName>
        <fullName evidence="6">DoxX-like family protein</fullName>
    </submittedName>
</protein>
<proteinExistence type="predicted"/>
<evidence type="ECO:0000256" key="3">
    <source>
        <dbReference type="ARBA" id="ARBA00022989"/>
    </source>
</evidence>
<organism evidence="6 7">
    <name type="scientific">Flavobacterium beibuense</name>
    <dbReference type="NCBI Taxonomy" id="657326"/>
    <lineage>
        <taxon>Bacteria</taxon>
        <taxon>Pseudomonadati</taxon>
        <taxon>Bacteroidota</taxon>
        <taxon>Flavobacteriia</taxon>
        <taxon>Flavobacteriales</taxon>
        <taxon>Flavobacteriaceae</taxon>
        <taxon>Flavobacterium</taxon>
    </lineage>
</organism>
<dbReference type="AlphaFoldDB" id="A0A444W9G5"/>
<comment type="caution">
    <text evidence="6">The sequence shown here is derived from an EMBL/GenBank/DDBJ whole genome shotgun (WGS) entry which is preliminary data.</text>
</comment>
<name>A0A444W9G5_9FLAO</name>
<evidence type="ECO:0000313" key="7">
    <source>
        <dbReference type="Proteomes" id="UP000289775"/>
    </source>
</evidence>
<feature type="transmembrane region" description="Helical" evidence="5">
    <location>
        <begin position="61"/>
        <end position="79"/>
    </location>
</feature>
<comment type="subcellular location">
    <subcellularLocation>
        <location evidence="1">Membrane</location>
        <topology evidence="1">Multi-pass membrane protein</topology>
    </subcellularLocation>
</comment>
<evidence type="ECO:0000256" key="1">
    <source>
        <dbReference type="ARBA" id="ARBA00004141"/>
    </source>
</evidence>
<evidence type="ECO:0000256" key="2">
    <source>
        <dbReference type="ARBA" id="ARBA00022692"/>
    </source>
</evidence>
<dbReference type="EMBL" id="JUIW01000007">
    <property type="protein sequence ID" value="RYJ42392.1"/>
    <property type="molecule type" value="Genomic_DNA"/>
</dbReference>
<dbReference type="GO" id="GO:0016020">
    <property type="term" value="C:membrane"/>
    <property type="evidence" value="ECO:0007669"/>
    <property type="project" value="UniProtKB-SubCell"/>
</dbReference>
<accession>A0A444W9G5</accession>
<dbReference type="InterPro" id="IPR032808">
    <property type="entry name" value="DoxX"/>
</dbReference>
<evidence type="ECO:0000256" key="4">
    <source>
        <dbReference type="ARBA" id="ARBA00023136"/>
    </source>
</evidence>
<gene>
    <name evidence="6" type="ORF">NU09_2178</name>
</gene>
<feature type="transmembrane region" description="Helical" evidence="5">
    <location>
        <begin position="86"/>
        <end position="105"/>
    </location>
</feature>
<reference evidence="6 7" key="1">
    <citation type="submission" date="2014-12" db="EMBL/GenBank/DDBJ databases">
        <title>Genome sequence of Flavobacterium beibuense RSKm HC5.</title>
        <authorList>
            <person name="Kim J.F."/>
            <person name="Song J.Y."/>
            <person name="Kwak M.-J."/>
            <person name="Lee S.-W."/>
        </authorList>
    </citation>
    <scope>NUCLEOTIDE SEQUENCE [LARGE SCALE GENOMIC DNA]</scope>
    <source>
        <strain evidence="6 7">RSKm HC5</strain>
    </source>
</reference>
<dbReference type="Pfam" id="PF13564">
    <property type="entry name" value="DoxX_2"/>
    <property type="match status" value="1"/>
</dbReference>